<reference evidence="7 8" key="1">
    <citation type="submission" date="2019-09" db="EMBL/GenBank/DDBJ databases">
        <title>Draft genome sequences of 48 bacterial type strains from the CCUG.</title>
        <authorList>
            <person name="Tunovic T."/>
            <person name="Pineiro-Iglesias B."/>
            <person name="Unosson C."/>
            <person name="Inganas E."/>
            <person name="Ohlen M."/>
            <person name="Cardew S."/>
            <person name="Jensie-Markopoulos S."/>
            <person name="Salva-Serra F."/>
            <person name="Jaen-Luchoro D."/>
            <person name="Karlsson R."/>
            <person name="Svensson-Stadler L."/>
            <person name="Chun J."/>
            <person name="Moore E."/>
        </authorList>
    </citation>
    <scope>NUCLEOTIDE SEQUENCE [LARGE SCALE GENOMIC DNA]</scope>
    <source>
        <strain evidence="7 8">CCUG 65686</strain>
    </source>
</reference>
<feature type="domain" description="Major facilitator superfamily (MFS) profile" evidence="6">
    <location>
        <begin position="14"/>
        <end position="419"/>
    </location>
</feature>
<proteinExistence type="predicted"/>
<evidence type="ECO:0000256" key="2">
    <source>
        <dbReference type="ARBA" id="ARBA00022692"/>
    </source>
</evidence>
<feature type="transmembrane region" description="Helical" evidence="5">
    <location>
        <begin position="366"/>
        <end position="389"/>
    </location>
</feature>
<dbReference type="SUPFAM" id="SSF103473">
    <property type="entry name" value="MFS general substrate transporter"/>
    <property type="match status" value="1"/>
</dbReference>
<feature type="transmembrane region" description="Helical" evidence="5">
    <location>
        <begin position="308"/>
        <end position="326"/>
    </location>
</feature>
<accession>A0A6L3MT29</accession>
<protein>
    <submittedName>
        <fullName evidence="7">MFS transporter</fullName>
    </submittedName>
</protein>
<gene>
    <name evidence="7" type="ORF">F7R25_21840</name>
</gene>
<evidence type="ECO:0000256" key="3">
    <source>
        <dbReference type="ARBA" id="ARBA00022989"/>
    </source>
</evidence>
<dbReference type="GO" id="GO:0022857">
    <property type="term" value="F:transmembrane transporter activity"/>
    <property type="evidence" value="ECO:0007669"/>
    <property type="project" value="InterPro"/>
</dbReference>
<evidence type="ECO:0000256" key="5">
    <source>
        <dbReference type="SAM" id="Phobius"/>
    </source>
</evidence>
<dbReference type="Pfam" id="PF07690">
    <property type="entry name" value="MFS_1"/>
    <property type="match status" value="1"/>
</dbReference>
<keyword evidence="4 5" id="KW-0472">Membrane</keyword>
<feature type="transmembrane region" description="Helical" evidence="5">
    <location>
        <begin position="395"/>
        <end position="414"/>
    </location>
</feature>
<dbReference type="EMBL" id="VZOK01000034">
    <property type="protein sequence ID" value="KAB0635831.1"/>
    <property type="molecule type" value="Genomic_DNA"/>
</dbReference>
<feature type="transmembrane region" description="Helical" evidence="5">
    <location>
        <begin position="138"/>
        <end position="163"/>
    </location>
</feature>
<keyword evidence="2 5" id="KW-0812">Transmembrane</keyword>
<organism evidence="7 8">
    <name type="scientific">Burkholderia stagnalis</name>
    <dbReference type="NCBI Taxonomy" id="1503054"/>
    <lineage>
        <taxon>Bacteria</taxon>
        <taxon>Pseudomonadati</taxon>
        <taxon>Pseudomonadota</taxon>
        <taxon>Betaproteobacteria</taxon>
        <taxon>Burkholderiales</taxon>
        <taxon>Burkholderiaceae</taxon>
        <taxon>Burkholderia</taxon>
        <taxon>Burkholderia cepacia complex</taxon>
    </lineage>
</organism>
<dbReference type="Gene3D" id="1.20.1250.20">
    <property type="entry name" value="MFS general substrate transporter like domains"/>
    <property type="match status" value="2"/>
</dbReference>
<comment type="subcellular location">
    <subcellularLocation>
        <location evidence="1">Membrane</location>
        <topology evidence="1">Multi-pass membrane protein</topology>
    </subcellularLocation>
</comment>
<dbReference type="InterPro" id="IPR020846">
    <property type="entry name" value="MFS_dom"/>
</dbReference>
<dbReference type="PROSITE" id="PS00216">
    <property type="entry name" value="SUGAR_TRANSPORT_1"/>
    <property type="match status" value="1"/>
</dbReference>
<feature type="transmembrane region" description="Helical" evidence="5">
    <location>
        <begin position="169"/>
        <end position="189"/>
    </location>
</feature>
<feature type="transmembrane region" description="Helical" evidence="5">
    <location>
        <begin position="332"/>
        <end position="354"/>
    </location>
</feature>
<feature type="transmembrane region" description="Helical" evidence="5">
    <location>
        <begin position="80"/>
        <end position="99"/>
    </location>
</feature>
<dbReference type="InterPro" id="IPR036259">
    <property type="entry name" value="MFS_trans_sf"/>
</dbReference>
<feature type="transmembrane region" description="Helical" evidence="5">
    <location>
        <begin position="245"/>
        <end position="269"/>
    </location>
</feature>
<dbReference type="PANTHER" id="PTHR11360">
    <property type="entry name" value="MONOCARBOXYLATE TRANSPORTER"/>
    <property type="match status" value="1"/>
</dbReference>
<feature type="transmembrane region" description="Helical" evidence="5">
    <location>
        <begin position="105"/>
        <end position="126"/>
    </location>
</feature>
<dbReference type="PROSITE" id="PS50850">
    <property type="entry name" value="MFS"/>
    <property type="match status" value="1"/>
</dbReference>
<dbReference type="InterPro" id="IPR005829">
    <property type="entry name" value="Sugar_transporter_CS"/>
</dbReference>
<dbReference type="InterPro" id="IPR011701">
    <property type="entry name" value="MFS"/>
</dbReference>
<evidence type="ECO:0000313" key="8">
    <source>
        <dbReference type="Proteomes" id="UP000473470"/>
    </source>
</evidence>
<dbReference type="AlphaFoldDB" id="A0A6L3MT29"/>
<dbReference type="PANTHER" id="PTHR11360:SF284">
    <property type="entry name" value="EG:103B4.3 PROTEIN-RELATED"/>
    <property type="match status" value="1"/>
</dbReference>
<feature type="transmembrane region" description="Helical" evidence="5">
    <location>
        <begin position="275"/>
        <end position="296"/>
    </location>
</feature>
<dbReference type="RefSeq" id="WP_059880790.1">
    <property type="nucleotide sequence ID" value="NZ_CABVPM010000007.1"/>
</dbReference>
<dbReference type="Proteomes" id="UP000473470">
    <property type="component" value="Unassembled WGS sequence"/>
</dbReference>
<evidence type="ECO:0000313" key="7">
    <source>
        <dbReference type="EMBL" id="KAB0635831.1"/>
    </source>
</evidence>
<evidence type="ECO:0000256" key="1">
    <source>
        <dbReference type="ARBA" id="ARBA00004141"/>
    </source>
</evidence>
<feature type="transmembrane region" description="Helical" evidence="5">
    <location>
        <begin position="53"/>
        <end position="73"/>
    </location>
</feature>
<sequence>MNRPGAPRLFYGWYVVAAAFAVTFVGFGSAYTFSAFVESLQRDFAASRGQISLVFSLAGCLYFGFGVVSGPLADRLGSRPLAVAGMLLTAAGLAAAGAARTLMQVYVAYGLGVGLGIGCAYVPAVGAVQRWFVRRRGFASGLAVAGIGVGTLVMPPLASALIAHVGWRGAYFTLAVLAVLVGAGMSLLIENDPRGRGLLPDGGRAADAPAAGASHDGRSAHAVHAAHVPAGATVREAVTSRPFASLYAACLVCSFGVFVPFVHLVPYAVDHGVKPAAAVLLLGAIGVGSTAGRFFLGGLADRFGRRASLLAMFAGMAVALVAWATAGDFAALAAFALVFGVFYGGWVAVLPAVAMDYFGGRNVSGIIGVLYTSVAFGTLIGPAAAGFIYDAGGGYLVPILASAAANAIAFAIVATTGRAPAAARAAGG</sequence>
<keyword evidence="3 5" id="KW-1133">Transmembrane helix</keyword>
<comment type="caution">
    <text evidence="7">The sequence shown here is derived from an EMBL/GenBank/DDBJ whole genome shotgun (WGS) entry which is preliminary data.</text>
</comment>
<feature type="transmembrane region" description="Helical" evidence="5">
    <location>
        <begin position="12"/>
        <end position="33"/>
    </location>
</feature>
<dbReference type="GO" id="GO:0016020">
    <property type="term" value="C:membrane"/>
    <property type="evidence" value="ECO:0007669"/>
    <property type="project" value="UniProtKB-SubCell"/>
</dbReference>
<evidence type="ECO:0000259" key="6">
    <source>
        <dbReference type="PROSITE" id="PS50850"/>
    </source>
</evidence>
<evidence type="ECO:0000256" key="4">
    <source>
        <dbReference type="ARBA" id="ARBA00023136"/>
    </source>
</evidence>
<dbReference type="InterPro" id="IPR050327">
    <property type="entry name" value="Proton-linked_MCT"/>
</dbReference>
<name>A0A6L3MT29_9BURK</name>